<feature type="domain" description="RING-type" evidence="6">
    <location>
        <begin position="288"/>
        <end position="328"/>
    </location>
</feature>
<sequence length="589" mass="66113">MARRVPWRRTCPDVVASRIEDASAARIYLLRETGPTGFLLKEDSVDRKFKVFLGDQHSCTCQTFMKENELCIHILWVLLKKFRIPKENQSMWNELLIIFSEREGYGCGNSVHVKCMKVWAEHQRSTGENIIKCPLCRVDFGSFQELMDEYNKSSRRKTRAERQDLHLGATCKKCRVCPIAGRCYRCVVCADYHLCHNCFATDTHTQHSFQFRQKPSQRWRAASRITPLPNAVISDLQNRDISDGDYELLLQLDRQVTDQEGLPANIIYNLPSQMLQDRHRLLIDGSTCGVCLQGFQLRQTVRTLPCRHAFHILCIDNWLMNHSQCPVDGSYAGSIARATSVTRKHPNGQLSVTLGTGRGSVGTISSHNLDGVSKRLGHHPKIHHQTHNERNELTGTLPSSFALSGSALLAQNSNKVRSNGTALSNHVTRIDSTLPNQSSISPLTNSANQLFRVSSADRRGTGQSVHSSKVFTRHNVSFNPVDTKPPMPSRNLTNKRGSSGETKRPRRKLEISQRSTSVGELGLLASGTAVQFGPQTPTSSANDRIKEGHLIKGKLATKDFTSFQHSEHVKKVELAVKVYLAFFKAFEDT</sequence>
<dbReference type="InterPro" id="IPR000433">
    <property type="entry name" value="Znf_ZZ"/>
</dbReference>
<feature type="region of interest" description="Disordered" evidence="5">
    <location>
        <begin position="476"/>
        <end position="515"/>
    </location>
</feature>
<dbReference type="GO" id="GO:0008270">
    <property type="term" value="F:zinc ion binding"/>
    <property type="evidence" value="ECO:0007669"/>
    <property type="project" value="UniProtKB-KW"/>
</dbReference>
<dbReference type="Proteomes" id="UP001249851">
    <property type="component" value="Unassembled WGS sequence"/>
</dbReference>
<evidence type="ECO:0000259" key="7">
    <source>
        <dbReference type="PROSITE" id="PS50135"/>
    </source>
</evidence>
<evidence type="ECO:0000259" key="6">
    <source>
        <dbReference type="PROSITE" id="PS50089"/>
    </source>
</evidence>
<reference evidence="9" key="2">
    <citation type="journal article" date="2023" name="Science">
        <title>Genomic signatures of disease resistance in endangered staghorn corals.</title>
        <authorList>
            <person name="Vollmer S.V."/>
            <person name="Selwyn J.D."/>
            <person name="Despard B.A."/>
            <person name="Roesel C.L."/>
        </authorList>
    </citation>
    <scope>NUCLEOTIDE SEQUENCE</scope>
    <source>
        <strain evidence="9">K2</strain>
    </source>
</reference>
<accession>A0AAD9QPM9</accession>
<evidence type="ECO:0000256" key="3">
    <source>
        <dbReference type="ARBA" id="ARBA00022833"/>
    </source>
</evidence>
<dbReference type="InterPro" id="IPR013083">
    <property type="entry name" value="Znf_RING/FYVE/PHD"/>
</dbReference>
<dbReference type="Pfam" id="PF00569">
    <property type="entry name" value="ZZ"/>
    <property type="match status" value="1"/>
</dbReference>
<keyword evidence="2 4" id="KW-0863">Zinc-finger</keyword>
<dbReference type="PROSITE" id="PS50089">
    <property type="entry name" value="ZF_RING_2"/>
    <property type="match status" value="1"/>
</dbReference>
<dbReference type="InterPro" id="IPR007527">
    <property type="entry name" value="Znf_SWIM"/>
</dbReference>
<keyword evidence="3" id="KW-0862">Zinc</keyword>
<comment type="caution">
    <text evidence="9">The sequence shown here is derived from an EMBL/GenBank/DDBJ whole genome shotgun (WGS) entry which is preliminary data.</text>
</comment>
<dbReference type="PROSITE" id="PS50966">
    <property type="entry name" value="ZF_SWIM"/>
    <property type="match status" value="1"/>
</dbReference>
<evidence type="ECO:0000256" key="1">
    <source>
        <dbReference type="ARBA" id="ARBA00022723"/>
    </source>
</evidence>
<dbReference type="EMBL" id="JARQWQ010000021">
    <property type="protein sequence ID" value="KAK2564820.1"/>
    <property type="molecule type" value="Genomic_DNA"/>
</dbReference>
<dbReference type="SMART" id="SM00184">
    <property type="entry name" value="RING"/>
    <property type="match status" value="1"/>
</dbReference>
<evidence type="ECO:0000313" key="10">
    <source>
        <dbReference type="Proteomes" id="UP001249851"/>
    </source>
</evidence>
<dbReference type="InterPro" id="IPR043145">
    <property type="entry name" value="Znf_ZZ_sf"/>
</dbReference>
<name>A0AAD9QPM9_ACRCE</name>
<protein>
    <submittedName>
        <fullName evidence="9">E3 ubiquitin-protein ligase Zswim2</fullName>
    </submittedName>
</protein>
<dbReference type="Pfam" id="PF04434">
    <property type="entry name" value="SWIM"/>
    <property type="match status" value="1"/>
</dbReference>
<organism evidence="9 10">
    <name type="scientific">Acropora cervicornis</name>
    <name type="common">Staghorn coral</name>
    <dbReference type="NCBI Taxonomy" id="6130"/>
    <lineage>
        <taxon>Eukaryota</taxon>
        <taxon>Metazoa</taxon>
        <taxon>Cnidaria</taxon>
        <taxon>Anthozoa</taxon>
        <taxon>Hexacorallia</taxon>
        <taxon>Scleractinia</taxon>
        <taxon>Astrocoeniina</taxon>
        <taxon>Acroporidae</taxon>
        <taxon>Acropora</taxon>
    </lineage>
</organism>
<dbReference type="Gene3D" id="3.30.40.10">
    <property type="entry name" value="Zinc/RING finger domain, C3HC4 (zinc finger)"/>
    <property type="match status" value="1"/>
</dbReference>
<feature type="domain" description="SWIM-type" evidence="8">
    <location>
        <begin position="49"/>
        <end position="82"/>
    </location>
</feature>
<evidence type="ECO:0000313" key="9">
    <source>
        <dbReference type="EMBL" id="KAK2564820.1"/>
    </source>
</evidence>
<feature type="domain" description="ZZ-type" evidence="7">
    <location>
        <begin position="166"/>
        <end position="217"/>
    </location>
</feature>
<proteinExistence type="predicted"/>
<evidence type="ECO:0000256" key="4">
    <source>
        <dbReference type="PROSITE-ProRule" id="PRU00228"/>
    </source>
</evidence>
<evidence type="ECO:0000259" key="8">
    <source>
        <dbReference type="PROSITE" id="PS50966"/>
    </source>
</evidence>
<feature type="region of interest" description="Disordered" evidence="5">
    <location>
        <begin position="347"/>
        <end position="376"/>
    </location>
</feature>
<gene>
    <name evidence="9" type="ORF">P5673_011510</name>
</gene>
<keyword evidence="1" id="KW-0479">Metal-binding</keyword>
<dbReference type="Pfam" id="PF13639">
    <property type="entry name" value="zf-RING_2"/>
    <property type="match status" value="1"/>
</dbReference>
<dbReference type="InterPro" id="IPR001841">
    <property type="entry name" value="Znf_RING"/>
</dbReference>
<dbReference type="SUPFAM" id="SSF57850">
    <property type="entry name" value="RING/U-box"/>
    <property type="match status" value="3"/>
</dbReference>
<dbReference type="PROSITE" id="PS50135">
    <property type="entry name" value="ZF_ZZ_2"/>
    <property type="match status" value="1"/>
</dbReference>
<dbReference type="GO" id="GO:0061630">
    <property type="term" value="F:ubiquitin protein ligase activity"/>
    <property type="evidence" value="ECO:0007669"/>
    <property type="project" value="InterPro"/>
</dbReference>
<dbReference type="AlphaFoldDB" id="A0AAD9QPM9"/>
<dbReference type="InterPro" id="IPR039903">
    <property type="entry name" value="Zswim2"/>
</dbReference>
<reference evidence="9" key="1">
    <citation type="journal article" date="2023" name="G3 (Bethesda)">
        <title>Whole genome assembly and annotation of the endangered Caribbean coral Acropora cervicornis.</title>
        <authorList>
            <person name="Selwyn J.D."/>
            <person name="Vollmer S.V."/>
        </authorList>
    </citation>
    <scope>NUCLEOTIDE SEQUENCE</scope>
    <source>
        <strain evidence="9">K2</strain>
    </source>
</reference>
<dbReference type="PANTHER" id="PTHR21540:SF3">
    <property type="entry name" value="E3 UBIQUITIN-PROTEIN LIGASE ZSWIM2"/>
    <property type="match status" value="1"/>
</dbReference>
<dbReference type="PROSITE" id="PS01357">
    <property type="entry name" value="ZF_ZZ_1"/>
    <property type="match status" value="1"/>
</dbReference>
<dbReference type="PANTHER" id="PTHR21540">
    <property type="entry name" value="RING FINGER AND SWIM DOMAIN-CONTAINING PROTEIN 2"/>
    <property type="match status" value="1"/>
</dbReference>
<dbReference type="Gene3D" id="3.30.60.90">
    <property type="match status" value="1"/>
</dbReference>
<keyword evidence="10" id="KW-1185">Reference proteome</keyword>
<evidence type="ECO:0000256" key="2">
    <source>
        <dbReference type="ARBA" id="ARBA00022771"/>
    </source>
</evidence>
<feature type="compositionally biased region" description="Polar residues" evidence="5">
    <location>
        <begin position="490"/>
        <end position="500"/>
    </location>
</feature>
<evidence type="ECO:0000256" key="5">
    <source>
        <dbReference type="SAM" id="MobiDB-lite"/>
    </source>
</evidence>
<dbReference type="SMART" id="SM00291">
    <property type="entry name" value="ZnF_ZZ"/>
    <property type="match status" value="1"/>
</dbReference>